<sequence length="236" mass="27025">MKKVKFIFIPVLIILIAVGLLFVVFTVKDIEVSGSDIYTKEEIQSYVIEDAYDCHTLYFWLKSRFSKQVDIPFIERYDVALTSLNTVRISLEPKDISGCLKYMGSYIYFDKKGVVQETSEELLEGVPFITGLDLKYIVVDKKLPIEENRTLDLLVNTAVLTGYYGVKAEEIHLVPPDEVLIRIGNVRVELGTKKNLEEKISDLSDFYAQLDGLSGTLDMRKYNESKTGYTFRKETE</sequence>
<name>A0A1M6G2P5_9FIRM</name>
<keyword evidence="3" id="KW-1185">Reference proteome</keyword>
<keyword evidence="2" id="KW-0131">Cell cycle</keyword>
<dbReference type="Proteomes" id="UP000184342">
    <property type="component" value="Unassembled WGS sequence"/>
</dbReference>
<evidence type="ECO:0000256" key="1">
    <source>
        <dbReference type="SAM" id="Phobius"/>
    </source>
</evidence>
<protein>
    <submittedName>
        <fullName evidence="2">Cell division protein FtsQ</fullName>
    </submittedName>
</protein>
<evidence type="ECO:0000313" key="3">
    <source>
        <dbReference type="Proteomes" id="UP000184342"/>
    </source>
</evidence>
<gene>
    <name evidence="2" type="ORF">SAMN02745691_01233</name>
</gene>
<feature type="transmembrane region" description="Helical" evidence="1">
    <location>
        <begin position="7"/>
        <end position="27"/>
    </location>
</feature>
<dbReference type="EMBL" id="FQYT01000011">
    <property type="protein sequence ID" value="SHJ04154.1"/>
    <property type="molecule type" value="Genomic_DNA"/>
</dbReference>
<organism evidence="2 3">
    <name type="scientific">Parasporobacterium paucivorans DSM 15970</name>
    <dbReference type="NCBI Taxonomy" id="1122934"/>
    <lineage>
        <taxon>Bacteria</taxon>
        <taxon>Bacillati</taxon>
        <taxon>Bacillota</taxon>
        <taxon>Clostridia</taxon>
        <taxon>Lachnospirales</taxon>
        <taxon>Lachnospiraceae</taxon>
        <taxon>Parasporobacterium</taxon>
    </lineage>
</organism>
<proteinExistence type="predicted"/>
<accession>A0A1M6G2P5</accession>
<keyword evidence="1" id="KW-1133">Transmembrane helix</keyword>
<evidence type="ECO:0000313" key="2">
    <source>
        <dbReference type="EMBL" id="SHJ04154.1"/>
    </source>
</evidence>
<keyword evidence="1" id="KW-0812">Transmembrane</keyword>
<dbReference type="GO" id="GO:0051301">
    <property type="term" value="P:cell division"/>
    <property type="evidence" value="ECO:0007669"/>
    <property type="project" value="UniProtKB-KW"/>
</dbReference>
<dbReference type="AlphaFoldDB" id="A0A1M6G2P5"/>
<dbReference type="STRING" id="1122934.SAMN02745691_01233"/>
<dbReference type="RefSeq" id="WP_073993484.1">
    <property type="nucleotide sequence ID" value="NZ_FQYT01000011.1"/>
</dbReference>
<dbReference type="OrthoDB" id="1748794at2"/>
<keyword evidence="2" id="KW-0132">Cell division</keyword>
<keyword evidence="1" id="KW-0472">Membrane</keyword>
<reference evidence="2 3" key="1">
    <citation type="submission" date="2016-11" db="EMBL/GenBank/DDBJ databases">
        <authorList>
            <person name="Jaros S."/>
            <person name="Januszkiewicz K."/>
            <person name="Wedrychowicz H."/>
        </authorList>
    </citation>
    <scope>NUCLEOTIDE SEQUENCE [LARGE SCALE GENOMIC DNA]</scope>
    <source>
        <strain evidence="2 3">DSM 15970</strain>
    </source>
</reference>